<dbReference type="InterPro" id="IPR036638">
    <property type="entry name" value="HLH_DNA-bd_sf"/>
</dbReference>
<evidence type="ECO:0000259" key="7">
    <source>
        <dbReference type="PROSITE" id="PS50888"/>
    </source>
</evidence>
<keyword evidence="9" id="KW-1185">Reference proteome</keyword>
<evidence type="ECO:0000256" key="3">
    <source>
        <dbReference type="ARBA" id="ARBA00023015"/>
    </source>
</evidence>
<evidence type="ECO:0000256" key="1">
    <source>
        <dbReference type="ARBA" id="ARBA00004123"/>
    </source>
</evidence>
<feature type="compositionally biased region" description="Acidic residues" evidence="6">
    <location>
        <begin position="189"/>
        <end position="204"/>
    </location>
</feature>
<dbReference type="GO" id="GO:0000976">
    <property type="term" value="F:transcription cis-regulatory region binding"/>
    <property type="evidence" value="ECO:0007669"/>
    <property type="project" value="UniProtKB-ARBA"/>
</dbReference>
<evidence type="ECO:0000256" key="5">
    <source>
        <dbReference type="ARBA" id="ARBA00023242"/>
    </source>
</evidence>
<organism evidence="8 9">
    <name type="scientific">Iris pallida</name>
    <name type="common">Sweet iris</name>
    <dbReference type="NCBI Taxonomy" id="29817"/>
    <lineage>
        <taxon>Eukaryota</taxon>
        <taxon>Viridiplantae</taxon>
        <taxon>Streptophyta</taxon>
        <taxon>Embryophyta</taxon>
        <taxon>Tracheophyta</taxon>
        <taxon>Spermatophyta</taxon>
        <taxon>Magnoliopsida</taxon>
        <taxon>Liliopsida</taxon>
        <taxon>Asparagales</taxon>
        <taxon>Iridaceae</taxon>
        <taxon>Iridoideae</taxon>
        <taxon>Irideae</taxon>
        <taxon>Iris</taxon>
    </lineage>
</organism>
<keyword evidence="5" id="KW-0539">Nucleus</keyword>
<comment type="subcellular location">
    <subcellularLocation>
        <location evidence="1">Nucleus</location>
    </subcellularLocation>
</comment>
<dbReference type="InterPro" id="IPR044660">
    <property type="entry name" value="IBH1-like"/>
</dbReference>
<dbReference type="AlphaFoldDB" id="A0AAX6EBJ3"/>
<reference evidence="8" key="1">
    <citation type="journal article" date="2023" name="GigaByte">
        <title>Genome assembly of the bearded iris, Iris pallida Lam.</title>
        <authorList>
            <person name="Bruccoleri R.E."/>
            <person name="Oakeley E.J."/>
            <person name="Faust A.M.E."/>
            <person name="Altorfer M."/>
            <person name="Dessus-Babus S."/>
            <person name="Burckhardt D."/>
            <person name="Oertli M."/>
            <person name="Naumann U."/>
            <person name="Petersen F."/>
            <person name="Wong J."/>
        </authorList>
    </citation>
    <scope>NUCLEOTIDE SEQUENCE</scope>
    <source>
        <strain evidence="8">GSM-AAB239-AS_SAM_17_03QT</strain>
    </source>
</reference>
<dbReference type="InterPro" id="IPR011598">
    <property type="entry name" value="bHLH_dom"/>
</dbReference>
<dbReference type="GO" id="GO:0046983">
    <property type="term" value="F:protein dimerization activity"/>
    <property type="evidence" value="ECO:0007669"/>
    <property type="project" value="InterPro"/>
</dbReference>
<sequence>MLSSPSSSSGSKKPKPDPGAKKNPAHNKWKTPGQQRIYKRRLLDALRSPQPAAGATSARSIKQAADSALALTAHGQSRWSRAILSARHLPRRRVLLKASARSRRPPPKKDISAKAQLEEQQPTKDVKVNDRLRRLGRLVPGCRKLAAPRMLEEAADYVAALEMQVRTMRMLVESMSAAALSPPVPPTDGELEPEPEPEPEPAES</sequence>
<reference evidence="8" key="2">
    <citation type="submission" date="2023-04" db="EMBL/GenBank/DDBJ databases">
        <authorList>
            <person name="Bruccoleri R.E."/>
            <person name="Oakeley E.J."/>
            <person name="Faust A.-M."/>
            <person name="Dessus-Babus S."/>
            <person name="Altorfer M."/>
            <person name="Burckhardt D."/>
            <person name="Oertli M."/>
            <person name="Naumann U."/>
            <person name="Petersen F."/>
            <person name="Wong J."/>
        </authorList>
    </citation>
    <scope>NUCLEOTIDE SEQUENCE</scope>
    <source>
        <strain evidence="8">GSM-AAB239-AS_SAM_17_03QT</strain>
        <tissue evidence="8">Leaf</tissue>
    </source>
</reference>
<proteinExistence type="inferred from homology"/>
<name>A0AAX6EBJ3_IRIPA</name>
<evidence type="ECO:0000313" key="8">
    <source>
        <dbReference type="EMBL" id="KAJ6801299.1"/>
    </source>
</evidence>
<feature type="region of interest" description="Disordered" evidence="6">
    <location>
        <begin position="178"/>
        <end position="204"/>
    </location>
</feature>
<dbReference type="EMBL" id="JANAVB010038173">
    <property type="protein sequence ID" value="KAJ6801299.1"/>
    <property type="molecule type" value="Genomic_DNA"/>
</dbReference>
<keyword evidence="4" id="KW-0804">Transcription</keyword>
<comment type="similarity">
    <text evidence="2">Belongs to the bHLH protein family.</text>
</comment>
<gene>
    <name evidence="8" type="ORF">M6B38_198555</name>
</gene>
<dbReference type="InterPro" id="IPR044549">
    <property type="entry name" value="bHLH_AtIBH1-like"/>
</dbReference>
<dbReference type="SUPFAM" id="SSF47459">
    <property type="entry name" value="HLH, helix-loop-helix DNA-binding domain"/>
    <property type="match status" value="1"/>
</dbReference>
<accession>A0AAX6EBJ3</accession>
<evidence type="ECO:0000256" key="2">
    <source>
        <dbReference type="ARBA" id="ARBA00005510"/>
    </source>
</evidence>
<comment type="caution">
    <text evidence="8">The sequence shown here is derived from an EMBL/GenBank/DDBJ whole genome shotgun (WGS) entry which is preliminary data.</text>
</comment>
<evidence type="ECO:0000313" key="9">
    <source>
        <dbReference type="Proteomes" id="UP001140949"/>
    </source>
</evidence>
<dbReference type="CDD" id="cd11444">
    <property type="entry name" value="bHLH_AtIBH1_like"/>
    <property type="match status" value="1"/>
</dbReference>
<feature type="domain" description="BHLH" evidence="7">
    <location>
        <begin position="112"/>
        <end position="161"/>
    </location>
</feature>
<dbReference type="PANTHER" id="PTHR33124">
    <property type="entry name" value="TRANSCRIPTION FACTOR IBH1-LIKE 1"/>
    <property type="match status" value="1"/>
</dbReference>
<dbReference type="PANTHER" id="PTHR33124:SF51">
    <property type="entry name" value="BHLH DOMAIN-CONTAINING PROTEIN"/>
    <property type="match status" value="1"/>
</dbReference>
<dbReference type="PROSITE" id="PS50888">
    <property type="entry name" value="BHLH"/>
    <property type="match status" value="1"/>
</dbReference>
<evidence type="ECO:0000256" key="4">
    <source>
        <dbReference type="ARBA" id="ARBA00023163"/>
    </source>
</evidence>
<dbReference type="GO" id="GO:0006355">
    <property type="term" value="P:regulation of DNA-templated transcription"/>
    <property type="evidence" value="ECO:0007669"/>
    <property type="project" value="InterPro"/>
</dbReference>
<feature type="region of interest" description="Disordered" evidence="6">
    <location>
        <begin position="1"/>
        <end position="64"/>
    </location>
</feature>
<feature type="compositionally biased region" description="Low complexity" evidence="6">
    <location>
        <begin position="1"/>
        <end position="11"/>
    </location>
</feature>
<feature type="region of interest" description="Disordered" evidence="6">
    <location>
        <begin position="96"/>
        <end position="125"/>
    </location>
</feature>
<dbReference type="Proteomes" id="UP001140949">
    <property type="component" value="Unassembled WGS sequence"/>
</dbReference>
<dbReference type="GO" id="GO:0005634">
    <property type="term" value="C:nucleus"/>
    <property type="evidence" value="ECO:0007669"/>
    <property type="project" value="UniProtKB-SubCell"/>
</dbReference>
<protein>
    <submittedName>
        <fullName evidence="8">Transcription factor bHLH150</fullName>
    </submittedName>
</protein>
<feature type="compositionally biased region" description="Basic residues" evidence="6">
    <location>
        <begin position="96"/>
        <end position="106"/>
    </location>
</feature>
<evidence type="ECO:0000256" key="6">
    <source>
        <dbReference type="SAM" id="MobiDB-lite"/>
    </source>
</evidence>
<keyword evidence="3" id="KW-0805">Transcription regulation</keyword>